<proteinExistence type="predicted"/>
<sequence>MRKLIKYIGALVMVLAVSPVFAQQQQTGLMGISYNMASPTGNTNDFVSDMSFRGVTFDGRYFVHPRVSVGLSFGWNGFDEFVEDGRIEYDNGIVEGNQYREIEAIPIMVTGHYYFDTYEFIRPYVGLGVGAVSLERSFDMSLKTYGDDSWHFGLTPEAGFIIPIGYQGFGIMANAKYNYMAGAKDVDSQGYWNFGVGVVVNLFD</sequence>
<gene>
    <name evidence="4" type="ORF">FUAX_23300</name>
</gene>
<dbReference type="InterPro" id="IPR027385">
    <property type="entry name" value="Beta-barrel_OMP"/>
</dbReference>
<keyword evidence="5" id="KW-1185">Reference proteome</keyword>
<protein>
    <recommendedName>
        <fullName evidence="3">Outer membrane protein beta-barrel domain-containing protein</fullName>
    </recommendedName>
</protein>
<keyword evidence="1 2" id="KW-0732">Signal</keyword>
<dbReference type="SUPFAM" id="SSF56925">
    <property type="entry name" value="OMPA-like"/>
    <property type="match status" value="1"/>
</dbReference>
<feature type="domain" description="Outer membrane protein beta-barrel" evidence="3">
    <location>
        <begin position="10"/>
        <end position="198"/>
    </location>
</feature>
<evidence type="ECO:0000256" key="1">
    <source>
        <dbReference type="ARBA" id="ARBA00022729"/>
    </source>
</evidence>
<dbReference type="EMBL" id="AP025314">
    <property type="protein sequence ID" value="BDD09898.1"/>
    <property type="molecule type" value="Genomic_DNA"/>
</dbReference>
<dbReference type="Gene3D" id="2.40.160.20">
    <property type="match status" value="1"/>
</dbReference>
<reference evidence="4 5" key="1">
    <citation type="submission" date="2021-12" db="EMBL/GenBank/DDBJ databases">
        <title>Genome sequencing of bacteria with rrn-lacking chromosome and rrn-plasmid.</title>
        <authorList>
            <person name="Anda M."/>
            <person name="Iwasaki W."/>
        </authorList>
    </citation>
    <scope>NUCLEOTIDE SEQUENCE [LARGE SCALE GENOMIC DNA]</scope>
    <source>
        <strain evidence="4 5">DSM 100852</strain>
    </source>
</reference>
<name>A0AAU9CIK6_9BACT</name>
<dbReference type="InterPro" id="IPR011250">
    <property type="entry name" value="OMP/PagP_B-barrel"/>
</dbReference>
<dbReference type="AlphaFoldDB" id="A0AAU9CIK6"/>
<evidence type="ECO:0000259" key="3">
    <source>
        <dbReference type="Pfam" id="PF13505"/>
    </source>
</evidence>
<evidence type="ECO:0000313" key="5">
    <source>
        <dbReference type="Proteomes" id="UP001348817"/>
    </source>
</evidence>
<dbReference type="Proteomes" id="UP001348817">
    <property type="component" value="Chromosome"/>
</dbReference>
<feature type="signal peptide" evidence="2">
    <location>
        <begin position="1"/>
        <end position="22"/>
    </location>
</feature>
<accession>A0AAU9CIK6</accession>
<dbReference type="KEGG" id="fax:FUAX_23300"/>
<evidence type="ECO:0000256" key="2">
    <source>
        <dbReference type="SAM" id="SignalP"/>
    </source>
</evidence>
<feature type="chain" id="PRO_5043336407" description="Outer membrane protein beta-barrel domain-containing protein" evidence="2">
    <location>
        <begin position="23"/>
        <end position="204"/>
    </location>
</feature>
<dbReference type="Pfam" id="PF13505">
    <property type="entry name" value="OMP_b-brl"/>
    <property type="match status" value="1"/>
</dbReference>
<evidence type="ECO:0000313" key="4">
    <source>
        <dbReference type="EMBL" id="BDD09898.1"/>
    </source>
</evidence>
<dbReference type="RefSeq" id="WP_338391482.1">
    <property type="nucleotide sequence ID" value="NZ_AP025314.1"/>
</dbReference>
<organism evidence="4 5">
    <name type="scientific">Fulvitalea axinellae</name>
    <dbReference type="NCBI Taxonomy" id="1182444"/>
    <lineage>
        <taxon>Bacteria</taxon>
        <taxon>Pseudomonadati</taxon>
        <taxon>Bacteroidota</taxon>
        <taxon>Cytophagia</taxon>
        <taxon>Cytophagales</taxon>
        <taxon>Persicobacteraceae</taxon>
        <taxon>Fulvitalea</taxon>
    </lineage>
</organism>